<dbReference type="RefSeq" id="WP_377323700.1">
    <property type="nucleotide sequence ID" value="NZ_JBHSNG010000001.1"/>
</dbReference>
<evidence type="ECO:0000313" key="3">
    <source>
        <dbReference type="Proteomes" id="UP001596111"/>
    </source>
</evidence>
<dbReference type="Proteomes" id="UP001596111">
    <property type="component" value="Unassembled WGS sequence"/>
</dbReference>
<gene>
    <name evidence="2" type="ORF">ACFPPB_01550</name>
</gene>
<accession>A0ABW0SSZ5</accession>
<dbReference type="Pfam" id="PF20172">
    <property type="entry name" value="DUF6538"/>
    <property type="match status" value="1"/>
</dbReference>
<dbReference type="InterPro" id="IPR046668">
    <property type="entry name" value="DUF6538"/>
</dbReference>
<feature type="domain" description="DUF6538" evidence="1">
    <location>
        <begin position="6"/>
        <end position="43"/>
    </location>
</feature>
<reference evidence="3" key="1">
    <citation type="journal article" date="2019" name="Int. J. Syst. Evol. Microbiol.">
        <title>The Global Catalogue of Microorganisms (GCM) 10K type strain sequencing project: providing services to taxonomists for standard genome sequencing and annotation.</title>
        <authorList>
            <consortium name="The Broad Institute Genomics Platform"/>
            <consortium name="The Broad Institute Genome Sequencing Center for Infectious Disease"/>
            <person name="Wu L."/>
            <person name="Ma J."/>
        </authorList>
    </citation>
    <scope>NUCLEOTIDE SEQUENCE [LARGE SCALE GENOMIC DNA]</scope>
    <source>
        <strain evidence="3">CGMCC 1.13587</strain>
    </source>
</reference>
<organism evidence="2 3">
    <name type="scientific">Rhodanobacter terrae</name>
    <dbReference type="NCBI Taxonomy" id="418647"/>
    <lineage>
        <taxon>Bacteria</taxon>
        <taxon>Pseudomonadati</taxon>
        <taxon>Pseudomonadota</taxon>
        <taxon>Gammaproteobacteria</taxon>
        <taxon>Lysobacterales</taxon>
        <taxon>Rhodanobacteraceae</taxon>
        <taxon>Rhodanobacter</taxon>
    </lineage>
</organism>
<protein>
    <submittedName>
        <fullName evidence="2">DUF6538 domain-containing protein</fullName>
    </submittedName>
</protein>
<name>A0ABW0SSZ5_9GAMM</name>
<keyword evidence="3" id="KW-1185">Reference proteome</keyword>
<proteinExistence type="predicted"/>
<evidence type="ECO:0000259" key="1">
    <source>
        <dbReference type="Pfam" id="PF20172"/>
    </source>
</evidence>
<comment type="caution">
    <text evidence="2">The sequence shown here is derived from an EMBL/GenBank/DDBJ whole genome shotgun (WGS) entry which is preliminary data.</text>
</comment>
<dbReference type="EMBL" id="JBHSNG010000001">
    <property type="protein sequence ID" value="MFC5579804.1"/>
    <property type="molecule type" value="Genomic_DNA"/>
</dbReference>
<sequence length="71" mass="8186">MRLAHHLLRHSSGMWHFRLVVPQALHAVLGLRIIKRSLRTRDPPSLRAFGLTPWVRVMFNSLPTHEAEGRG</sequence>
<evidence type="ECO:0000313" key="2">
    <source>
        <dbReference type="EMBL" id="MFC5579804.1"/>
    </source>
</evidence>